<dbReference type="CDD" id="cd06974">
    <property type="entry name" value="TerD_like"/>
    <property type="match status" value="1"/>
</dbReference>
<dbReference type="Gene3D" id="2.60.60.30">
    <property type="entry name" value="sav2460 like domains"/>
    <property type="match status" value="1"/>
</dbReference>
<dbReference type="InterPro" id="IPR003325">
    <property type="entry name" value="TerD"/>
</dbReference>
<evidence type="ECO:0000313" key="2">
    <source>
        <dbReference type="EMBL" id="SDY12454.1"/>
    </source>
</evidence>
<dbReference type="STRING" id="1122142.SAMN02910414_00801"/>
<organism evidence="2 3">
    <name type="scientific">Lachnobacterium bovis DSM 14045</name>
    <dbReference type="NCBI Taxonomy" id="1122142"/>
    <lineage>
        <taxon>Bacteria</taxon>
        <taxon>Bacillati</taxon>
        <taxon>Bacillota</taxon>
        <taxon>Clostridia</taxon>
        <taxon>Lachnospirales</taxon>
        <taxon>Lachnospiraceae</taxon>
        <taxon>Lachnobacterium</taxon>
    </lineage>
</organism>
<dbReference type="OrthoDB" id="4123258at2"/>
<dbReference type="InterPro" id="IPR051324">
    <property type="entry name" value="Stress/Tellurium_Resist"/>
</dbReference>
<dbReference type="Pfam" id="PF02342">
    <property type="entry name" value="TerD"/>
    <property type="match status" value="1"/>
</dbReference>
<gene>
    <name evidence="2" type="ORF">SAMN02910414_00801</name>
</gene>
<dbReference type="AlphaFoldDB" id="A0A1H3HCE5"/>
<sequence length="192" mass="21223">MAISLSKGQKINLTKEKEGLNKIRVGLGWDEAKKFLGIFGADVDCDASAILLRNGKFVDKKDLVYFGNLKHKSGSVVHCGDNLTGSGAGDDEQILVELKSVPSDVDRIVFVVNIYDCIARRQHFGMVKNAYIRIEDQGSRSELCRFNLTDEYNGCTAMIMGEVSKEGNEWQFHAIGQGTDDAKIGQLVNRFS</sequence>
<dbReference type="PANTHER" id="PTHR32097:SF15">
    <property type="entry name" value="STRESS RESPONSE PROTEIN SCP2"/>
    <property type="match status" value="1"/>
</dbReference>
<evidence type="ECO:0000313" key="3">
    <source>
        <dbReference type="Proteomes" id="UP000183918"/>
    </source>
</evidence>
<protein>
    <submittedName>
        <fullName evidence="2">Stress response protein SCP2</fullName>
    </submittedName>
</protein>
<dbReference type="RefSeq" id="WP_074716346.1">
    <property type="nucleotide sequence ID" value="NZ_FNPG01000008.1"/>
</dbReference>
<evidence type="ECO:0000259" key="1">
    <source>
        <dbReference type="Pfam" id="PF02342"/>
    </source>
</evidence>
<proteinExistence type="predicted"/>
<dbReference type="Proteomes" id="UP000183918">
    <property type="component" value="Unassembled WGS sequence"/>
</dbReference>
<name>A0A1H3HCE5_9FIRM</name>
<dbReference type="EMBL" id="FNPG01000008">
    <property type="protein sequence ID" value="SDY12454.1"/>
    <property type="molecule type" value="Genomic_DNA"/>
</dbReference>
<keyword evidence="3" id="KW-1185">Reference proteome</keyword>
<accession>A0A1H3HCE5</accession>
<dbReference type="PANTHER" id="PTHR32097">
    <property type="entry name" value="CAMP-BINDING PROTEIN 1-RELATED"/>
    <property type="match status" value="1"/>
</dbReference>
<feature type="domain" description="TerD" evidence="1">
    <location>
        <begin position="1"/>
        <end position="191"/>
    </location>
</feature>
<reference evidence="2 3" key="1">
    <citation type="submission" date="2016-10" db="EMBL/GenBank/DDBJ databases">
        <authorList>
            <person name="de Groot N.N."/>
        </authorList>
    </citation>
    <scope>NUCLEOTIDE SEQUENCE [LARGE SCALE GENOMIC DNA]</scope>
    <source>
        <strain evidence="2 3">DSM 14045</strain>
    </source>
</reference>